<dbReference type="GO" id="GO:0005737">
    <property type="term" value="C:cytoplasm"/>
    <property type="evidence" value="ECO:0007669"/>
    <property type="project" value="TreeGrafter"/>
</dbReference>
<dbReference type="PANTHER" id="PTHR12425:SF5">
    <property type="entry name" value="SYNEMBRYN"/>
    <property type="match status" value="1"/>
</dbReference>
<comment type="similarity">
    <text evidence="1">Belongs to the synembryn family.</text>
</comment>
<dbReference type="InterPro" id="IPR019318">
    <property type="entry name" value="Gua_nucleotide_exch_fac_Ric8"/>
</dbReference>
<dbReference type="Proteomes" id="UP000502823">
    <property type="component" value="Unassembled WGS sequence"/>
</dbReference>
<dbReference type="Pfam" id="PF10165">
    <property type="entry name" value="Ric8"/>
    <property type="match status" value="1"/>
</dbReference>
<evidence type="ECO:0000256" key="3">
    <source>
        <dbReference type="ARBA" id="ARBA00023186"/>
    </source>
</evidence>
<feature type="non-terminal residue" evidence="5">
    <location>
        <position position="79"/>
    </location>
</feature>
<keyword evidence="3" id="KW-0143">Chaperone</keyword>
<dbReference type="GO" id="GO:0005085">
    <property type="term" value="F:guanyl-nucleotide exchange factor activity"/>
    <property type="evidence" value="ECO:0007669"/>
    <property type="project" value="UniProtKB-KW"/>
</dbReference>
<evidence type="ECO:0000256" key="1">
    <source>
        <dbReference type="ARBA" id="ARBA00009049"/>
    </source>
</evidence>
<evidence type="ECO:0000256" key="4">
    <source>
        <dbReference type="SAM" id="MobiDB-lite"/>
    </source>
</evidence>
<dbReference type="PANTHER" id="PTHR12425">
    <property type="entry name" value="SYNEMBRYN"/>
    <property type="match status" value="1"/>
</dbReference>
<sequence>MSLCLSQAKNSAGAARLKVRRREALMRMVKYTGYGNAAGFLARRGALLGGNGNSDLSSGAQYSSDSEDSDIEEYKQFKA</sequence>
<organism evidence="5 6">
    <name type="scientific">Coptotermes formosanus</name>
    <name type="common">Formosan subterranean termite</name>
    <dbReference type="NCBI Taxonomy" id="36987"/>
    <lineage>
        <taxon>Eukaryota</taxon>
        <taxon>Metazoa</taxon>
        <taxon>Ecdysozoa</taxon>
        <taxon>Arthropoda</taxon>
        <taxon>Hexapoda</taxon>
        <taxon>Insecta</taxon>
        <taxon>Pterygota</taxon>
        <taxon>Neoptera</taxon>
        <taxon>Polyneoptera</taxon>
        <taxon>Dictyoptera</taxon>
        <taxon>Blattodea</taxon>
        <taxon>Blattoidea</taxon>
        <taxon>Termitoidae</taxon>
        <taxon>Rhinotermitidae</taxon>
        <taxon>Coptotermes</taxon>
    </lineage>
</organism>
<gene>
    <name evidence="5" type="ORF">Cfor_07314</name>
</gene>
<keyword evidence="6" id="KW-1185">Reference proteome</keyword>
<dbReference type="EMBL" id="BLKM01003642">
    <property type="protein sequence ID" value="GFG29308.1"/>
    <property type="molecule type" value="Genomic_DNA"/>
</dbReference>
<reference evidence="6" key="1">
    <citation type="submission" date="2020-01" db="EMBL/GenBank/DDBJ databases">
        <title>Draft genome sequence of the Termite Coptotermes fromosanus.</title>
        <authorList>
            <person name="Itakura S."/>
            <person name="Yosikawa Y."/>
            <person name="Umezawa K."/>
        </authorList>
    </citation>
    <scope>NUCLEOTIDE SEQUENCE [LARGE SCALE GENOMIC DNA]</scope>
</reference>
<evidence type="ECO:0000313" key="5">
    <source>
        <dbReference type="EMBL" id="GFG29308.1"/>
    </source>
</evidence>
<evidence type="ECO:0000313" key="6">
    <source>
        <dbReference type="Proteomes" id="UP000502823"/>
    </source>
</evidence>
<name>A0A6L2PFX3_COPFO</name>
<keyword evidence="2" id="KW-0344">Guanine-nucleotide releasing factor</keyword>
<feature type="compositionally biased region" description="Low complexity" evidence="4">
    <location>
        <begin position="53"/>
        <end position="64"/>
    </location>
</feature>
<dbReference type="GO" id="GO:0007186">
    <property type="term" value="P:G protein-coupled receptor signaling pathway"/>
    <property type="evidence" value="ECO:0007669"/>
    <property type="project" value="TreeGrafter"/>
</dbReference>
<feature type="region of interest" description="Disordered" evidence="4">
    <location>
        <begin position="52"/>
        <end position="79"/>
    </location>
</feature>
<accession>A0A6L2PFX3</accession>
<protein>
    <submittedName>
        <fullName evidence="5">Uncharacterized protein</fullName>
    </submittedName>
</protein>
<evidence type="ECO:0000256" key="2">
    <source>
        <dbReference type="ARBA" id="ARBA00022658"/>
    </source>
</evidence>
<dbReference type="GO" id="GO:0001965">
    <property type="term" value="F:G-protein alpha-subunit binding"/>
    <property type="evidence" value="ECO:0007669"/>
    <property type="project" value="TreeGrafter"/>
</dbReference>
<dbReference type="InParanoid" id="A0A6L2PFX3"/>
<dbReference type="AlphaFoldDB" id="A0A6L2PFX3"/>
<comment type="caution">
    <text evidence="5">The sequence shown here is derived from an EMBL/GenBank/DDBJ whole genome shotgun (WGS) entry which is preliminary data.</text>
</comment>
<proteinExistence type="inferred from homology"/>